<keyword evidence="2" id="KW-1185">Reference proteome</keyword>
<dbReference type="STRING" id="398512.Bccel_5439"/>
<sequence>MNAKFALDQLESIIIGFKNKENDERLKYFGTLNFITDKLLKLSENLSFKKNVVGENIVKLLWSIEALCGLDDGNGKSDSEHISLALGTIYTLKVHIDWDN</sequence>
<protein>
    <submittedName>
        <fullName evidence="1">Uncharacterized protein</fullName>
    </submittedName>
</protein>
<gene>
    <name evidence="1" type="ORF">Bccel_5439</name>
</gene>
<organism evidence="1 2">
    <name type="scientific">Pseudobacteroides cellulosolvens ATCC 35603 = DSM 2933</name>
    <dbReference type="NCBI Taxonomy" id="398512"/>
    <lineage>
        <taxon>Bacteria</taxon>
        <taxon>Bacillati</taxon>
        <taxon>Bacillota</taxon>
        <taxon>Clostridia</taxon>
        <taxon>Eubacteriales</taxon>
        <taxon>Oscillospiraceae</taxon>
        <taxon>Pseudobacteroides</taxon>
    </lineage>
</organism>
<proteinExistence type="predicted"/>
<name>A0A0L6JXJ1_9FIRM</name>
<dbReference type="AlphaFoldDB" id="A0A0L6JXJ1"/>
<dbReference type="RefSeq" id="WP_036945306.1">
    <property type="nucleotide sequence ID" value="NZ_JQKC01000047.1"/>
</dbReference>
<reference evidence="2" key="1">
    <citation type="submission" date="2015-07" db="EMBL/GenBank/DDBJ databases">
        <title>Near-Complete Genome Sequence of the Cellulolytic Bacterium Bacteroides (Pseudobacteroides) cellulosolvens ATCC 35603.</title>
        <authorList>
            <person name="Dassa B."/>
            <person name="Utturkar S.M."/>
            <person name="Klingeman D.M."/>
            <person name="Hurt R.A."/>
            <person name="Keller M."/>
            <person name="Xu J."/>
            <person name="Reddy Y.H.K."/>
            <person name="Borovok I."/>
            <person name="Grinberg I.R."/>
            <person name="Lamed R."/>
            <person name="Zhivin O."/>
            <person name="Bayer E.A."/>
            <person name="Brown S.D."/>
        </authorList>
    </citation>
    <scope>NUCLEOTIDE SEQUENCE [LARGE SCALE GENOMIC DNA]</scope>
    <source>
        <strain evidence="2">DSM 2933</strain>
    </source>
</reference>
<dbReference type="EMBL" id="LGTC01000001">
    <property type="protein sequence ID" value="KNY30162.1"/>
    <property type="molecule type" value="Genomic_DNA"/>
</dbReference>
<evidence type="ECO:0000313" key="2">
    <source>
        <dbReference type="Proteomes" id="UP000036923"/>
    </source>
</evidence>
<dbReference type="Proteomes" id="UP000036923">
    <property type="component" value="Unassembled WGS sequence"/>
</dbReference>
<comment type="caution">
    <text evidence="1">The sequence shown here is derived from an EMBL/GenBank/DDBJ whole genome shotgun (WGS) entry which is preliminary data.</text>
</comment>
<evidence type="ECO:0000313" key="1">
    <source>
        <dbReference type="EMBL" id="KNY30162.1"/>
    </source>
</evidence>
<accession>A0A0L6JXJ1</accession>